<feature type="compositionally biased region" description="Basic and acidic residues" evidence="1">
    <location>
        <begin position="176"/>
        <end position="186"/>
    </location>
</feature>
<accession>A0A238Z0S4</accession>
<organism evidence="2 3">
    <name type="scientific">Actinomadura mexicana</name>
    <dbReference type="NCBI Taxonomy" id="134959"/>
    <lineage>
        <taxon>Bacteria</taxon>
        <taxon>Bacillati</taxon>
        <taxon>Actinomycetota</taxon>
        <taxon>Actinomycetes</taxon>
        <taxon>Streptosporangiales</taxon>
        <taxon>Thermomonosporaceae</taxon>
        <taxon>Actinomadura</taxon>
    </lineage>
</organism>
<dbReference type="EMBL" id="FZNP01000006">
    <property type="protein sequence ID" value="SNR76872.1"/>
    <property type="molecule type" value="Genomic_DNA"/>
</dbReference>
<sequence length="186" mass="20119">MAPLGGESFRGRGGAVGGAAPLACPSQVEDREDDLAGALRQGRAPQHRVSSSTTNSPRPDSPLRSALWTRGITQSESWTSTHTAPSRARPIRKITSSPSPDAYRSGAFVVATMDDRSEIAYVETGIRPITTDAPADLSVLAKTLIVLRAQALTEQMSREVMRKVIQKNGPDSSPMAEEHPQRFQRR</sequence>
<feature type="compositionally biased region" description="Polar residues" evidence="1">
    <location>
        <begin position="48"/>
        <end position="58"/>
    </location>
</feature>
<evidence type="ECO:0000313" key="2">
    <source>
        <dbReference type="EMBL" id="SNR76872.1"/>
    </source>
</evidence>
<feature type="region of interest" description="Disordered" evidence="1">
    <location>
        <begin position="1"/>
        <end position="103"/>
    </location>
</feature>
<name>A0A238Z0S4_9ACTN</name>
<keyword evidence="3" id="KW-1185">Reference proteome</keyword>
<feature type="compositionally biased region" description="Polar residues" evidence="1">
    <location>
        <begin position="71"/>
        <end position="84"/>
    </location>
</feature>
<protein>
    <submittedName>
        <fullName evidence="2">Uncharacterized protein</fullName>
    </submittedName>
</protein>
<evidence type="ECO:0000313" key="3">
    <source>
        <dbReference type="Proteomes" id="UP000198420"/>
    </source>
</evidence>
<reference evidence="3" key="1">
    <citation type="submission" date="2017-06" db="EMBL/GenBank/DDBJ databases">
        <authorList>
            <person name="Varghese N."/>
            <person name="Submissions S."/>
        </authorList>
    </citation>
    <scope>NUCLEOTIDE SEQUENCE [LARGE SCALE GENOMIC DNA]</scope>
    <source>
        <strain evidence="3">DSM 44485</strain>
    </source>
</reference>
<evidence type="ECO:0000256" key="1">
    <source>
        <dbReference type="SAM" id="MobiDB-lite"/>
    </source>
</evidence>
<proteinExistence type="predicted"/>
<dbReference type="RefSeq" id="WP_342749994.1">
    <property type="nucleotide sequence ID" value="NZ_FZNP01000006.1"/>
</dbReference>
<dbReference type="AlphaFoldDB" id="A0A238Z0S4"/>
<gene>
    <name evidence="2" type="ORF">SAMN06265355_106386</name>
</gene>
<dbReference type="Proteomes" id="UP000198420">
    <property type="component" value="Unassembled WGS sequence"/>
</dbReference>
<feature type="region of interest" description="Disordered" evidence="1">
    <location>
        <begin position="166"/>
        <end position="186"/>
    </location>
</feature>